<proteinExistence type="inferred from homology"/>
<evidence type="ECO:0000256" key="2">
    <source>
        <dbReference type="NCBIfam" id="TIGR03664"/>
    </source>
</evidence>
<evidence type="ECO:0000256" key="1">
    <source>
        <dbReference type="HAMAP-Rule" id="MF_00991"/>
    </source>
</evidence>
<reference evidence="5 6" key="1">
    <citation type="submission" date="2024-09" db="EMBL/GenBank/DDBJ databases">
        <authorList>
            <person name="Sun Q."/>
            <person name="Mori K."/>
        </authorList>
    </citation>
    <scope>NUCLEOTIDE SEQUENCE [LARGE SCALE GENOMIC DNA]</scope>
    <source>
        <strain evidence="5 6">TBRC 2205</strain>
    </source>
</reference>
<keyword evidence="5" id="KW-0326">Glycosidase</keyword>
<organism evidence="5 6">
    <name type="scientific">Plantactinospora siamensis</name>
    <dbReference type="NCBI Taxonomy" id="555372"/>
    <lineage>
        <taxon>Bacteria</taxon>
        <taxon>Bacillati</taxon>
        <taxon>Actinomycetota</taxon>
        <taxon>Actinomycetes</taxon>
        <taxon>Micromonosporales</taxon>
        <taxon>Micromonosporaceae</taxon>
        <taxon>Plantactinospora</taxon>
    </lineage>
</organism>
<sequence>MTVRILVATAVEPEAAAVRAGLAGGGVEVAAVGVGPAAAAAGTARLLATAEAAGTPYGAVLSAGVGGAFPGRAAVGGLVLATRSVAADLGAESPAGFLPLDQLGFGDPVGRVDPALLAGLRAALPTAVTGAVLTLSTVTGTETTAQALATRFPDAAAEAMEGYGVATAAGQAGLPFAELRTISNLIGPRDRSAWRLDAALAALTAAAPALITGTLALATARP</sequence>
<dbReference type="InterPro" id="IPR035994">
    <property type="entry name" value="Nucleoside_phosphorylase_sf"/>
</dbReference>
<dbReference type="NCBIfam" id="TIGR03664">
    <property type="entry name" value="fut_nucase"/>
    <property type="match status" value="1"/>
</dbReference>
<evidence type="ECO:0000313" key="6">
    <source>
        <dbReference type="Proteomes" id="UP001589894"/>
    </source>
</evidence>
<name>A0ABV6NVG8_9ACTN</name>
<accession>A0ABV6NVG8</accession>
<comment type="function">
    <text evidence="1">Catalyzes the hydrolysis of futalosine (FL) to dehypoxanthine futalosine (DHFL) and hypoxanthine, a step in the biosynthesis of menaquinone (MK, vitamin K2).</text>
</comment>
<gene>
    <name evidence="1" type="primary">mqnB</name>
    <name evidence="5" type="ORF">ACFFHU_11600</name>
</gene>
<keyword evidence="3" id="KW-0472">Membrane</keyword>
<evidence type="ECO:0000256" key="3">
    <source>
        <dbReference type="SAM" id="Phobius"/>
    </source>
</evidence>
<dbReference type="InterPro" id="IPR000845">
    <property type="entry name" value="Nucleoside_phosphorylase_d"/>
</dbReference>
<comment type="pathway">
    <text evidence="1">Quinol/quinone metabolism; menaquinone biosynthesis.</text>
</comment>
<comment type="catalytic activity">
    <reaction evidence="1">
        <text>futalosine + H2O = dehypoxanthine futalosine + hypoxanthine</text>
        <dbReference type="Rhea" id="RHEA:25904"/>
        <dbReference type="ChEBI" id="CHEBI:15377"/>
        <dbReference type="ChEBI" id="CHEBI:17368"/>
        <dbReference type="ChEBI" id="CHEBI:58863"/>
        <dbReference type="ChEBI" id="CHEBI:58864"/>
        <dbReference type="EC" id="3.2.2.26"/>
    </reaction>
</comment>
<dbReference type="RefSeq" id="WP_377338041.1">
    <property type="nucleotide sequence ID" value="NZ_JBHLUE010000008.1"/>
</dbReference>
<dbReference type="EC" id="3.2.2.26" evidence="1 2"/>
<keyword evidence="1 5" id="KW-0378">Hydrolase</keyword>
<comment type="similarity">
    <text evidence="1">Belongs to the PNP/UDP phosphorylase family. Futalosine hydrolase subfamily.</text>
</comment>
<dbReference type="SUPFAM" id="SSF53167">
    <property type="entry name" value="Purine and uridine phosphorylases"/>
    <property type="match status" value="1"/>
</dbReference>
<dbReference type="Pfam" id="PF01048">
    <property type="entry name" value="PNP_UDP_1"/>
    <property type="match status" value="1"/>
</dbReference>
<keyword evidence="6" id="KW-1185">Reference proteome</keyword>
<dbReference type="HAMAP" id="MF_00991">
    <property type="entry name" value="MqnB"/>
    <property type="match status" value="1"/>
</dbReference>
<feature type="transmembrane region" description="Helical" evidence="3">
    <location>
        <begin position="198"/>
        <end position="220"/>
    </location>
</feature>
<comment type="caution">
    <text evidence="5">The sequence shown here is derived from an EMBL/GenBank/DDBJ whole genome shotgun (WGS) entry which is preliminary data.</text>
</comment>
<dbReference type="PANTHER" id="PTHR46832">
    <property type="entry name" value="5'-METHYLTHIOADENOSINE/S-ADENOSYLHOMOCYSTEINE NUCLEOSIDASE"/>
    <property type="match status" value="1"/>
</dbReference>
<protein>
    <recommendedName>
        <fullName evidence="1 2">Futalosine hydrolase</fullName>
        <shortName evidence="1">FL hydrolase</shortName>
        <ecNumber evidence="1 2">3.2.2.26</ecNumber>
    </recommendedName>
    <alternativeName>
        <fullName evidence="1">Futalosine nucleosidase</fullName>
    </alternativeName>
    <alternativeName>
        <fullName evidence="1">Menaquinone biosynthetic enzyme MqnB</fullName>
    </alternativeName>
</protein>
<dbReference type="Gene3D" id="3.40.50.1580">
    <property type="entry name" value="Nucleoside phosphorylase domain"/>
    <property type="match status" value="1"/>
</dbReference>
<dbReference type="GO" id="GO:0016798">
    <property type="term" value="F:hydrolase activity, acting on glycosyl bonds"/>
    <property type="evidence" value="ECO:0007669"/>
    <property type="project" value="UniProtKB-KW"/>
</dbReference>
<keyword evidence="3" id="KW-1133">Transmembrane helix</keyword>
<evidence type="ECO:0000259" key="4">
    <source>
        <dbReference type="Pfam" id="PF01048"/>
    </source>
</evidence>
<dbReference type="EMBL" id="JBHLUE010000008">
    <property type="protein sequence ID" value="MFC0564775.1"/>
    <property type="molecule type" value="Genomic_DNA"/>
</dbReference>
<evidence type="ECO:0000313" key="5">
    <source>
        <dbReference type="EMBL" id="MFC0564775.1"/>
    </source>
</evidence>
<keyword evidence="1" id="KW-0474">Menaquinone biosynthesis</keyword>
<dbReference type="NCBIfam" id="NF006087">
    <property type="entry name" value="PRK08236.1"/>
    <property type="match status" value="1"/>
</dbReference>
<feature type="domain" description="Nucleoside phosphorylase" evidence="4">
    <location>
        <begin position="21"/>
        <end position="203"/>
    </location>
</feature>
<keyword evidence="3" id="KW-0812">Transmembrane</keyword>
<dbReference type="Proteomes" id="UP001589894">
    <property type="component" value="Unassembled WGS sequence"/>
</dbReference>
<dbReference type="CDD" id="cd17766">
    <property type="entry name" value="futalosine_nucleosidase_MqnB"/>
    <property type="match status" value="1"/>
</dbReference>
<dbReference type="PANTHER" id="PTHR46832:SF2">
    <property type="entry name" value="FUTALOSINE HYDROLASE"/>
    <property type="match status" value="1"/>
</dbReference>
<dbReference type="InterPro" id="IPR019963">
    <property type="entry name" value="FL_hydrolase_MqnB"/>
</dbReference>